<evidence type="ECO:0000313" key="9">
    <source>
        <dbReference type="Proteomes" id="UP001176059"/>
    </source>
</evidence>
<evidence type="ECO:0000256" key="2">
    <source>
        <dbReference type="ARBA" id="ARBA00022679"/>
    </source>
</evidence>
<dbReference type="SUPFAM" id="SSF56112">
    <property type="entry name" value="Protein kinase-like (PK-like)"/>
    <property type="match status" value="1"/>
</dbReference>
<dbReference type="EMBL" id="JANVFO010000010">
    <property type="protein sequence ID" value="KAJ3735361.1"/>
    <property type="molecule type" value="Genomic_DNA"/>
</dbReference>
<feature type="region of interest" description="Disordered" evidence="6">
    <location>
        <begin position="713"/>
        <end position="739"/>
    </location>
</feature>
<name>A0AA38N2T3_9AGAR</name>
<evidence type="ECO:0000313" key="8">
    <source>
        <dbReference type="EMBL" id="KAJ3735361.1"/>
    </source>
</evidence>
<accession>A0AA38N2T3</accession>
<dbReference type="AlphaFoldDB" id="A0AA38N2T3"/>
<evidence type="ECO:0000256" key="4">
    <source>
        <dbReference type="ARBA" id="ARBA00022777"/>
    </source>
</evidence>
<dbReference type="PANTHER" id="PTHR24351">
    <property type="entry name" value="RIBOSOMAL PROTEIN S6 KINASE"/>
    <property type="match status" value="1"/>
</dbReference>
<evidence type="ECO:0000259" key="7">
    <source>
        <dbReference type="PROSITE" id="PS50011"/>
    </source>
</evidence>
<gene>
    <name evidence="8" type="ORF">DFJ43DRAFT_1020687</name>
</gene>
<comment type="caution">
    <text evidence="8">The sequence shown here is derived from an EMBL/GenBank/DDBJ whole genome shotgun (WGS) entry which is preliminary data.</text>
</comment>
<dbReference type="InterPro" id="IPR000719">
    <property type="entry name" value="Prot_kinase_dom"/>
</dbReference>
<keyword evidence="5" id="KW-0067">ATP-binding</keyword>
<keyword evidence="4 8" id="KW-0418">Kinase</keyword>
<evidence type="ECO:0000256" key="6">
    <source>
        <dbReference type="SAM" id="MobiDB-lite"/>
    </source>
</evidence>
<keyword evidence="2" id="KW-0808">Transferase</keyword>
<keyword evidence="9" id="KW-1185">Reference proteome</keyword>
<dbReference type="Gene3D" id="1.10.510.10">
    <property type="entry name" value="Transferase(Phosphotransferase) domain 1"/>
    <property type="match status" value="1"/>
</dbReference>
<evidence type="ECO:0000256" key="5">
    <source>
        <dbReference type="ARBA" id="ARBA00022840"/>
    </source>
</evidence>
<protein>
    <submittedName>
        <fullName evidence="8">Kinase-like domain-containing protein</fullName>
    </submittedName>
</protein>
<dbReference type="Pfam" id="PF00069">
    <property type="entry name" value="Pkinase"/>
    <property type="match status" value="1"/>
</dbReference>
<feature type="domain" description="Protein kinase" evidence="7">
    <location>
        <begin position="132"/>
        <end position="404"/>
    </location>
</feature>
<dbReference type="Gene3D" id="3.30.200.20">
    <property type="entry name" value="Phosphorylase Kinase, domain 1"/>
    <property type="match status" value="1"/>
</dbReference>
<keyword evidence="3" id="KW-0547">Nucleotide-binding</keyword>
<keyword evidence="1" id="KW-0723">Serine/threonine-protein kinase</keyword>
<dbReference type="Proteomes" id="UP001176059">
    <property type="component" value="Unassembled WGS sequence"/>
</dbReference>
<dbReference type="GO" id="GO:0004674">
    <property type="term" value="F:protein serine/threonine kinase activity"/>
    <property type="evidence" value="ECO:0007669"/>
    <property type="project" value="UniProtKB-KW"/>
</dbReference>
<sequence length="808" mass="90794">MRSTCTLLSDVSERSEEQLESSSTIQHESSHSDAQIEEPYIPCIDIDPIDETPFSESFSGMFDHGEFYNTTSKSNNEMSYYLDQITDIQDVDSDWGDDDIDEILVISRKNKTTERLNKTPSANNVDSRKHKRLLNNVFSLSEFDCINNMVDLRQSISGTHAVRKRDTNRVYLMKAFNATPSLKWPFELRLLEMLTELDCAFLPCILRRIFEHQALFIILDSYPTGNMLNYVLQEGALDPDEVLFYISEIAEAISVLHDANIEHCDINPAKLMIGDDGHLVLTGFEAARNHGKGSSDFDQNRDQRTPRDCEYRAPEILLRWEHDNLVDCWGLGCLMYFMTYGKHPFPLIGHKQAQVYKQVLRGGSSTVGNDGRMEPAALDLMLQCLERNPRLRPNIETIKQHEYFITINWLKIQKKGTIAPYIPSSTILCETPLQKISTVCLQSPSEETEADTAIVLLTPYDWDLSKSTSSKTRSVYSLQARHSVQDLLPAIFRSPSLDELKMNANQSRITDDPSSVVNVSSKSITDQVPLYDSPPRSPVVNKLTREERLSLFWESLDKDVNSAPPKLARVMGIPLSFSESQIQEPLGRTSRLRRQRSIITQTNNRLSQFVTLSAMTTQNKLRKLRRPKSTPAFKHPDVVMRSGSKCNQYELPSGVKQIGSGIGFTYTVPTSSKSKSSICTPAAPRGSHSIMPSIGVGIGLGLRTFGGGILRSKQKREGQGDPRSARHSQDNQSQWYDPQNMGLSRMYSVQEDVVGEVEAEQQDVFRYGSTWSLLPGEAWNRASASPCLNQVSPVTATDSTACSPLSGF</sequence>
<feature type="compositionally biased region" description="Basic and acidic residues" evidence="6">
    <location>
        <begin position="715"/>
        <end position="729"/>
    </location>
</feature>
<evidence type="ECO:0000256" key="1">
    <source>
        <dbReference type="ARBA" id="ARBA00022527"/>
    </source>
</evidence>
<dbReference type="InterPro" id="IPR011009">
    <property type="entry name" value="Kinase-like_dom_sf"/>
</dbReference>
<evidence type="ECO:0000256" key="3">
    <source>
        <dbReference type="ARBA" id="ARBA00022741"/>
    </source>
</evidence>
<feature type="region of interest" description="Disordered" evidence="6">
    <location>
        <begin position="1"/>
        <end position="38"/>
    </location>
</feature>
<dbReference type="GO" id="GO:0005524">
    <property type="term" value="F:ATP binding"/>
    <property type="evidence" value="ECO:0007669"/>
    <property type="project" value="UniProtKB-KW"/>
</dbReference>
<dbReference type="PROSITE" id="PS50011">
    <property type="entry name" value="PROTEIN_KINASE_DOM"/>
    <property type="match status" value="1"/>
</dbReference>
<organism evidence="8 9">
    <name type="scientific">Lentinula guzmanii</name>
    <dbReference type="NCBI Taxonomy" id="2804957"/>
    <lineage>
        <taxon>Eukaryota</taxon>
        <taxon>Fungi</taxon>
        <taxon>Dikarya</taxon>
        <taxon>Basidiomycota</taxon>
        <taxon>Agaricomycotina</taxon>
        <taxon>Agaricomycetes</taxon>
        <taxon>Agaricomycetidae</taxon>
        <taxon>Agaricales</taxon>
        <taxon>Marasmiineae</taxon>
        <taxon>Omphalotaceae</taxon>
        <taxon>Lentinula</taxon>
    </lineage>
</organism>
<proteinExistence type="predicted"/>
<reference evidence="8" key="2">
    <citation type="journal article" date="2023" name="Proc. Natl. Acad. Sci. U.S.A.">
        <title>A global phylogenomic analysis of the shiitake genus Lentinula.</title>
        <authorList>
            <person name="Sierra-Patev S."/>
            <person name="Min B."/>
            <person name="Naranjo-Ortiz M."/>
            <person name="Looney B."/>
            <person name="Konkel Z."/>
            <person name="Slot J.C."/>
            <person name="Sakamoto Y."/>
            <person name="Steenwyk J.L."/>
            <person name="Rokas A."/>
            <person name="Carro J."/>
            <person name="Camarero S."/>
            <person name="Ferreira P."/>
            <person name="Molpeceres G."/>
            <person name="Ruiz-Duenas F.J."/>
            <person name="Serrano A."/>
            <person name="Henrissat B."/>
            <person name="Drula E."/>
            <person name="Hughes K.W."/>
            <person name="Mata J.L."/>
            <person name="Ishikawa N.K."/>
            <person name="Vargas-Isla R."/>
            <person name="Ushijima S."/>
            <person name="Smith C.A."/>
            <person name="Donoghue J."/>
            <person name="Ahrendt S."/>
            <person name="Andreopoulos W."/>
            <person name="He G."/>
            <person name="LaButti K."/>
            <person name="Lipzen A."/>
            <person name="Ng V."/>
            <person name="Riley R."/>
            <person name="Sandor L."/>
            <person name="Barry K."/>
            <person name="Martinez A.T."/>
            <person name="Xiao Y."/>
            <person name="Gibbons J.G."/>
            <person name="Terashima K."/>
            <person name="Grigoriev I.V."/>
            <person name="Hibbett D."/>
        </authorList>
    </citation>
    <scope>NUCLEOTIDE SEQUENCE</scope>
    <source>
        <strain evidence="8">ET3784</strain>
    </source>
</reference>
<reference evidence="8" key="1">
    <citation type="submission" date="2022-08" db="EMBL/GenBank/DDBJ databases">
        <authorList>
            <consortium name="DOE Joint Genome Institute"/>
            <person name="Min B."/>
            <person name="Sierra-Patev S."/>
            <person name="Naranjo-Ortiz M."/>
            <person name="Looney B."/>
            <person name="Konkel Z."/>
            <person name="Slot J.C."/>
            <person name="Sakamoto Y."/>
            <person name="Steenwyk J.L."/>
            <person name="Rokas A."/>
            <person name="Carro J."/>
            <person name="Camarero S."/>
            <person name="Ferreira P."/>
            <person name="Molpeceres G."/>
            <person name="Ruiz-duenas F.J."/>
            <person name="Serrano A."/>
            <person name="Henrissat B."/>
            <person name="Drula E."/>
            <person name="Hughes K.W."/>
            <person name="Mata J.L."/>
            <person name="Ishikawa N.K."/>
            <person name="Vargas-Isla R."/>
            <person name="Ushijima S."/>
            <person name="Smith C.A."/>
            <person name="Ahrendt S."/>
            <person name="Andreopoulos W."/>
            <person name="He G."/>
            <person name="LaButti K."/>
            <person name="Lipzen A."/>
            <person name="Ng V."/>
            <person name="Riley R."/>
            <person name="Sandor L."/>
            <person name="Barry K."/>
            <person name="Martinez A.T."/>
            <person name="Xiao Y."/>
            <person name="Gibbons J.G."/>
            <person name="Terashima K."/>
            <person name="Hibbett D.S."/>
            <person name="Grigoriev I.V."/>
        </authorList>
    </citation>
    <scope>NUCLEOTIDE SEQUENCE</scope>
    <source>
        <strain evidence="8">ET3784</strain>
    </source>
</reference>